<accession>A0A8S9R4D1</accession>
<dbReference type="EMBL" id="QGKX02000996">
    <property type="protein sequence ID" value="KAF3558658.1"/>
    <property type="molecule type" value="Genomic_DNA"/>
</dbReference>
<gene>
    <name evidence="2" type="ORF">F2Q69_00014861</name>
</gene>
<reference evidence="2" key="1">
    <citation type="submission" date="2019-12" db="EMBL/GenBank/DDBJ databases">
        <title>Genome sequencing and annotation of Brassica cretica.</title>
        <authorList>
            <person name="Studholme D.J."/>
            <person name="Sarris P."/>
        </authorList>
    </citation>
    <scope>NUCLEOTIDE SEQUENCE</scope>
    <source>
        <strain evidence="2">PFS-109/04</strain>
        <tissue evidence="2">Leaf</tissue>
    </source>
</reference>
<organism evidence="2 3">
    <name type="scientific">Brassica cretica</name>
    <name type="common">Mustard</name>
    <dbReference type="NCBI Taxonomy" id="69181"/>
    <lineage>
        <taxon>Eukaryota</taxon>
        <taxon>Viridiplantae</taxon>
        <taxon>Streptophyta</taxon>
        <taxon>Embryophyta</taxon>
        <taxon>Tracheophyta</taxon>
        <taxon>Spermatophyta</taxon>
        <taxon>Magnoliopsida</taxon>
        <taxon>eudicotyledons</taxon>
        <taxon>Gunneridae</taxon>
        <taxon>Pentapetalae</taxon>
        <taxon>rosids</taxon>
        <taxon>malvids</taxon>
        <taxon>Brassicales</taxon>
        <taxon>Brassicaceae</taxon>
        <taxon>Brassiceae</taxon>
        <taxon>Brassica</taxon>
    </lineage>
</organism>
<feature type="compositionally biased region" description="Polar residues" evidence="1">
    <location>
        <begin position="1"/>
        <end position="18"/>
    </location>
</feature>
<dbReference type="AlphaFoldDB" id="A0A8S9R4D1"/>
<feature type="compositionally biased region" description="Basic and acidic residues" evidence="1">
    <location>
        <begin position="26"/>
        <end position="36"/>
    </location>
</feature>
<evidence type="ECO:0000313" key="2">
    <source>
        <dbReference type="EMBL" id="KAF3558658.1"/>
    </source>
</evidence>
<sequence>MFSESTKLYRTGETSTSLPLGGSPRRNGDDSIDGSRGRRKTATYLSATKKNGDLSLYRWLSETKNDGDCCGSGESKGGLIKTQEDPVLTVREYTLGNNVRMSEEDKNMRKEVICCYCWSCCWETRVSLIVVVERDLVINHECPYLVFL</sequence>
<feature type="region of interest" description="Disordered" evidence="1">
    <location>
        <begin position="1"/>
        <end position="39"/>
    </location>
</feature>
<comment type="caution">
    <text evidence="2">The sequence shown here is derived from an EMBL/GenBank/DDBJ whole genome shotgun (WGS) entry which is preliminary data.</text>
</comment>
<name>A0A8S9R4D1_BRACR</name>
<evidence type="ECO:0000313" key="3">
    <source>
        <dbReference type="Proteomes" id="UP000712600"/>
    </source>
</evidence>
<protein>
    <submittedName>
        <fullName evidence="2">Uncharacterized protein</fullName>
    </submittedName>
</protein>
<dbReference type="Proteomes" id="UP000712600">
    <property type="component" value="Unassembled WGS sequence"/>
</dbReference>
<proteinExistence type="predicted"/>
<evidence type="ECO:0000256" key="1">
    <source>
        <dbReference type="SAM" id="MobiDB-lite"/>
    </source>
</evidence>